<keyword evidence="2" id="KW-1185">Reference proteome</keyword>
<proteinExistence type="predicted"/>
<reference evidence="1 2" key="1">
    <citation type="submission" date="2024-01" db="EMBL/GenBank/DDBJ databases">
        <title>Genome assemblies of Stephania.</title>
        <authorList>
            <person name="Yang L."/>
        </authorList>
    </citation>
    <scope>NUCLEOTIDE SEQUENCE [LARGE SCALE GENOMIC DNA]</scope>
    <source>
        <strain evidence="1">JXDWG</strain>
        <tissue evidence="1">Leaf</tissue>
    </source>
</reference>
<name>A0AAP0KSS2_9MAGN</name>
<sequence>MSLHLSLIYTQTRSSLYYCQSKESTETSEKKFEYQAEVFESCSFFPILTKNLTSSKKTRRCQAL</sequence>
<protein>
    <submittedName>
        <fullName evidence="1">Uncharacterized protein</fullName>
    </submittedName>
</protein>
<organism evidence="1 2">
    <name type="scientific">Stephania cephalantha</name>
    <dbReference type="NCBI Taxonomy" id="152367"/>
    <lineage>
        <taxon>Eukaryota</taxon>
        <taxon>Viridiplantae</taxon>
        <taxon>Streptophyta</taxon>
        <taxon>Embryophyta</taxon>
        <taxon>Tracheophyta</taxon>
        <taxon>Spermatophyta</taxon>
        <taxon>Magnoliopsida</taxon>
        <taxon>Ranunculales</taxon>
        <taxon>Menispermaceae</taxon>
        <taxon>Menispermoideae</taxon>
        <taxon>Cissampelideae</taxon>
        <taxon>Stephania</taxon>
    </lineage>
</organism>
<dbReference type="EMBL" id="JBBNAG010000002">
    <property type="protein sequence ID" value="KAK9158038.1"/>
    <property type="molecule type" value="Genomic_DNA"/>
</dbReference>
<evidence type="ECO:0000313" key="1">
    <source>
        <dbReference type="EMBL" id="KAK9158038.1"/>
    </source>
</evidence>
<dbReference type="Proteomes" id="UP001419268">
    <property type="component" value="Unassembled WGS sequence"/>
</dbReference>
<evidence type="ECO:0000313" key="2">
    <source>
        <dbReference type="Proteomes" id="UP001419268"/>
    </source>
</evidence>
<accession>A0AAP0KSS2</accession>
<dbReference type="AlphaFoldDB" id="A0AAP0KSS2"/>
<gene>
    <name evidence="1" type="ORF">Scep_004612</name>
</gene>
<comment type="caution">
    <text evidence="1">The sequence shown here is derived from an EMBL/GenBank/DDBJ whole genome shotgun (WGS) entry which is preliminary data.</text>
</comment>